<keyword evidence="2" id="KW-1185">Reference proteome</keyword>
<dbReference type="VEuPathDB" id="FungiDB:ASPBRDRAFT_366669"/>
<evidence type="ECO:0000313" key="1">
    <source>
        <dbReference type="EMBL" id="OJJ66802.1"/>
    </source>
</evidence>
<dbReference type="OMA" id="NIRADMP"/>
<proteinExistence type="predicted"/>
<reference evidence="2" key="1">
    <citation type="journal article" date="2017" name="Genome Biol.">
        <title>Comparative genomics reveals high biological diversity and specific adaptations in the industrially and medically important fungal genus Aspergillus.</title>
        <authorList>
            <person name="de Vries R.P."/>
            <person name="Riley R."/>
            <person name="Wiebenga A."/>
            <person name="Aguilar-Osorio G."/>
            <person name="Amillis S."/>
            <person name="Uchima C.A."/>
            <person name="Anderluh G."/>
            <person name="Asadollahi M."/>
            <person name="Askin M."/>
            <person name="Barry K."/>
            <person name="Battaglia E."/>
            <person name="Bayram O."/>
            <person name="Benocci T."/>
            <person name="Braus-Stromeyer S.A."/>
            <person name="Caldana C."/>
            <person name="Canovas D."/>
            <person name="Cerqueira G.C."/>
            <person name="Chen F."/>
            <person name="Chen W."/>
            <person name="Choi C."/>
            <person name="Clum A."/>
            <person name="Dos Santos R.A."/>
            <person name="Damasio A.R."/>
            <person name="Diallinas G."/>
            <person name="Emri T."/>
            <person name="Fekete E."/>
            <person name="Flipphi M."/>
            <person name="Freyberg S."/>
            <person name="Gallo A."/>
            <person name="Gournas C."/>
            <person name="Habgood R."/>
            <person name="Hainaut M."/>
            <person name="Harispe M.L."/>
            <person name="Henrissat B."/>
            <person name="Hilden K.S."/>
            <person name="Hope R."/>
            <person name="Hossain A."/>
            <person name="Karabika E."/>
            <person name="Karaffa L."/>
            <person name="Karanyi Z."/>
            <person name="Krasevec N."/>
            <person name="Kuo A."/>
            <person name="Kusch H."/>
            <person name="LaButti K."/>
            <person name="Lagendijk E.L."/>
            <person name="Lapidus A."/>
            <person name="Levasseur A."/>
            <person name="Lindquist E."/>
            <person name="Lipzen A."/>
            <person name="Logrieco A.F."/>
            <person name="MacCabe A."/>
            <person name="Maekelae M.R."/>
            <person name="Malavazi I."/>
            <person name="Melin P."/>
            <person name="Meyer V."/>
            <person name="Mielnichuk N."/>
            <person name="Miskei M."/>
            <person name="Molnar A.P."/>
            <person name="Mule G."/>
            <person name="Ngan C.Y."/>
            <person name="Orejas M."/>
            <person name="Orosz E."/>
            <person name="Ouedraogo J.P."/>
            <person name="Overkamp K.M."/>
            <person name="Park H.-S."/>
            <person name="Perrone G."/>
            <person name="Piumi F."/>
            <person name="Punt P.J."/>
            <person name="Ram A.F."/>
            <person name="Ramon A."/>
            <person name="Rauscher S."/>
            <person name="Record E."/>
            <person name="Riano-Pachon D.M."/>
            <person name="Robert V."/>
            <person name="Roehrig J."/>
            <person name="Ruller R."/>
            <person name="Salamov A."/>
            <person name="Salih N.S."/>
            <person name="Samson R.A."/>
            <person name="Sandor E."/>
            <person name="Sanguinetti M."/>
            <person name="Schuetze T."/>
            <person name="Sepcic K."/>
            <person name="Shelest E."/>
            <person name="Sherlock G."/>
            <person name="Sophianopoulou V."/>
            <person name="Squina F.M."/>
            <person name="Sun H."/>
            <person name="Susca A."/>
            <person name="Todd R.B."/>
            <person name="Tsang A."/>
            <person name="Unkles S.E."/>
            <person name="van de Wiele N."/>
            <person name="van Rossen-Uffink D."/>
            <person name="Oliveira J.V."/>
            <person name="Vesth T.C."/>
            <person name="Visser J."/>
            <person name="Yu J.-H."/>
            <person name="Zhou M."/>
            <person name="Andersen M.R."/>
            <person name="Archer D.B."/>
            <person name="Baker S.E."/>
            <person name="Benoit I."/>
            <person name="Brakhage A.A."/>
            <person name="Braus G.H."/>
            <person name="Fischer R."/>
            <person name="Frisvad J.C."/>
            <person name="Goldman G.H."/>
            <person name="Houbraken J."/>
            <person name="Oakley B."/>
            <person name="Pocsi I."/>
            <person name="Scazzocchio C."/>
            <person name="Seiboth B."/>
            <person name="vanKuyk P.A."/>
            <person name="Wortman J."/>
            <person name="Dyer P.S."/>
            <person name="Grigoriev I.V."/>
        </authorList>
    </citation>
    <scope>NUCLEOTIDE SEQUENCE [LARGE SCALE GENOMIC DNA]</scope>
    <source>
        <strain evidence="2">CBS 101740 / IMI 381727 / IBT 21946</strain>
    </source>
</reference>
<dbReference type="EMBL" id="KV878697">
    <property type="protein sequence ID" value="OJJ66802.1"/>
    <property type="molecule type" value="Genomic_DNA"/>
</dbReference>
<dbReference type="RefSeq" id="XP_067474052.1">
    <property type="nucleotide sequence ID" value="XM_067623559.1"/>
</dbReference>
<protein>
    <submittedName>
        <fullName evidence="1">Uncharacterized protein</fullName>
    </submittedName>
</protein>
<name>A0A1L9U5A0_ASPBC</name>
<accession>A0A1L9U5A0</accession>
<dbReference type="GeneID" id="93576047"/>
<gene>
    <name evidence="1" type="ORF">ASPBRDRAFT_366669</name>
</gene>
<dbReference type="STRING" id="767769.A0A1L9U5A0"/>
<dbReference type="AlphaFoldDB" id="A0A1L9U5A0"/>
<evidence type="ECO:0000313" key="2">
    <source>
        <dbReference type="Proteomes" id="UP000184499"/>
    </source>
</evidence>
<organism evidence="1 2">
    <name type="scientific">Aspergillus brasiliensis (strain CBS 101740 / IMI 381727 / IBT 21946)</name>
    <dbReference type="NCBI Taxonomy" id="767769"/>
    <lineage>
        <taxon>Eukaryota</taxon>
        <taxon>Fungi</taxon>
        <taxon>Dikarya</taxon>
        <taxon>Ascomycota</taxon>
        <taxon>Pezizomycotina</taxon>
        <taxon>Eurotiomycetes</taxon>
        <taxon>Eurotiomycetidae</taxon>
        <taxon>Eurotiales</taxon>
        <taxon>Aspergillaceae</taxon>
        <taxon>Aspergillus</taxon>
        <taxon>Aspergillus subgen. Circumdati</taxon>
    </lineage>
</organism>
<dbReference type="Proteomes" id="UP000184499">
    <property type="component" value="Unassembled WGS sequence"/>
</dbReference>
<dbReference type="OrthoDB" id="4482003at2759"/>
<sequence length="206" mass="23747">MASIGGNPLPPAEANAPPAIQDQMHQNGRRLTAAPPNILPDLRDRLTGKEDFEAWQFEVYNKLRVLYYAPMINISTPRPLATNPNYQFWEDWSDFISSWLTSQISRDISTKLRSKNARNYYADETYDEIRKIVLGKGFNKHKIVASKLYKMRRAEYSSVSQYIDNFRETFDLAQRLLCGYPACFAAIVLLTNIRADMPGWCDIIEK</sequence>